<comment type="similarity">
    <text evidence="1">Belongs to the trichothecene O-acetyltransferase family.</text>
</comment>
<dbReference type="Pfam" id="PF07428">
    <property type="entry name" value="Tri3"/>
    <property type="match status" value="2"/>
</dbReference>
<evidence type="ECO:0000256" key="2">
    <source>
        <dbReference type="ARBA" id="ARBA00022679"/>
    </source>
</evidence>
<keyword evidence="2 3" id="KW-0808">Transferase</keyword>
<keyword evidence="4" id="KW-1185">Reference proteome</keyword>
<dbReference type="GO" id="GO:0043386">
    <property type="term" value="P:mycotoxin biosynthetic process"/>
    <property type="evidence" value="ECO:0007669"/>
    <property type="project" value="InterPro"/>
</dbReference>
<dbReference type="PANTHER" id="PTHR42034">
    <property type="entry name" value="CHROMOSOME 7, WHOLE GENOME SHOTGUN SEQUENCE-RELATED"/>
    <property type="match status" value="1"/>
</dbReference>
<protein>
    <submittedName>
        <fullName evidence="3">Trichothecene 15-o-acetyltransferase</fullName>
    </submittedName>
</protein>
<comment type="caution">
    <text evidence="3">The sequence shown here is derived from an EMBL/GenBank/DDBJ whole genome shotgun (WGS) entry which is preliminary data.</text>
</comment>
<reference evidence="3 4" key="1">
    <citation type="submission" date="2015-06" db="EMBL/GenBank/DDBJ databases">
        <title>Survival trade-offs in plant roots during colonization by closely related pathogenic and mutualistic fungi.</title>
        <authorList>
            <person name="Hacquard S."/>
            <person name="Kracher B."/>
            <person name="Hiruma K."/>
            <person name="Weinman A."/>
            <person name="Muench P."/>
            <person name="Garrido Oter R."/>
            <person name="Ver Loren van Themaat E."/>
            <person name="Dallerey J.-F."/>
            <person name="Damm U."/>
            <person name="Henrissat B."/>
            <person name="Lespinet O."/>
            <person name="Thon M."/>
            <person name="Kemen E."/>
            <person name="McHardy A.C."/>
            <person name="Schulze-Lefert P."/>
            <person name="O'Connell R.J."/>
        </authorList>
    </citation>
    <scope>NUCLEOTIDE SEQUENCE [LARGE SCALE GENOMIC DNA]</scope>
    <source>
        <strain evidence="3 4">MAFF 238704</strain>
    </source>
</reference>
<dbReference type="Proteomes" id="UP000076584">
    <property type="component" value="Unassembled WGS sequence"/>
</dbReference>
<dbReference type="InterPro" id="IPR023213">
    <property type="entry name" value="CAT-like_dom_sf"/>
</dbReference>
<dbReference type="PANTHER" id="PTHR42034:SF1">
    <property type="entry name" value="CONDENSATION DOMAIN-CONTAINING PROTEIN"/>
    <property type="match status" value="1"/>
</dbReference>
<name>A0A162NN65_COLIC</name>
<dbReference type="GO" id="GO:0016407">
    <property type="term" value="F:acetyltransferase activity"/>
    <property type="evidence" value="ECO:0007669"/>
    <property type="project" value="InterPro"/>
</dbReference>
<dbReference type="EMBL" id="LFIW01000520">
    <property type="protein sequence ID" value="KZL86129.1"/>
    <property type="molecule type" value="Genomic_DNA"/>
</dbReference>
<proteinExistence type="inferred from homology"/>
<organism evidence="3 4">
    <name type="scientific">Colletotrichum incanum</name>
    <name type="common">Soybean anthracnose fungus</name>
    <dbReference type="NCBI Taxonomy" id="1573173"/>
    <lineage>
        <taxon>Eukaryota</taxon>
        <taxon>Fungi</taxon>
        <taxon>Dikarya</taxon>
        <taxon>Ascomycota</taxon>
        <taxon>Pezizomycotina</taxon>
        <taxon>Sordariomycetes</taxon>
        <taxon>Hypocreomycetidae</taxon>
        <taxon>Glomerellales</taxon>
        <taxon>Glomerellaceae</taxon>
        <taxon>Colletotrichum</taxon>
        <taxon>Colletotrichum spaethianum species complex</taxon>
    </lineage>
</organism>
<sequence>MSLPPIPRLDPAAFRWHPSPDDPRAVRRLGLGTEAWVGLRGPNSRGQYDNYLSTTLRVEAAGLSLAGLARHLADALLHVRFHHPEVACTTAWASEYGPPHITYTPPASDAEALQWARAAVTARPTSQTGLQVAAEIGKQRQIDPAKSLPPVTLVVVADVQDEEAPLAAGARVDVLGVFNHIHWDSISARVFVGDLLRRLGEQLGADEAEPASSQYAWGSEIANLNVPVLDACKVDVGALGEDYEKTRDEFIAALLKSGVSLFLPFLRTTSPPLRCMTTTDTPKSSWGLPVAAGTGAPRSIWRAFTAEQSAAIKAAIKTRLGPSFTVTHLGHATMVLALLRARPLPADAPDSVALASPLPVNGRRYLRGDAARRYGSCQAGASVEFAPLREWAVDEGDAEAVRATLGALAARVRDGYEYWLRNEFQLAVDQAKGNFLASVLGSAPPSFPPTSFPVFASDGIVDKYVPGEVLGAGGEKLLVVESCLFHLDTYLSDVLIRMDSWKGATGLSICFNDGRLDETLAEEFLGYVAEFMLKFAEQ</sequence>
<gene>
    <name evidence="3" type="ORF">CI238_09123</name>
</gene>
<dbReference type="Gene3D" id="3.30.559.30">
    <property type="entry name" value="Nonribosomal peptide synthetase, condensation domain"/>
    <property type="match status" value="1"/>
</dbReference>
<dbReference type="AlphaFoldDB" id="A0A162NN65"/>
<evidence type="ECO:0000256" key="1">
    <source>
        <dbReference type="ARBA" id="ARBA00006439"/>
    </source>
</evidence>
<dbReference type="InterPro" id="IPR009992">
    <property type="entry name" value="Tri3/Sat12/Sat16/Mac1"/>
</dbReference>
<evidence type="ECO:0000313" key="4">
    <source>
        <dbReference type="Proteomes" id="UP000076584"/>
    </source>
</evidence>
<dbReference type="Gene3D" id="3.30.559.10">
    <property type="entry name" value="Chloramphenicol acetyltransferase-like domain"/>
    <property type="match status" value="1"/>
</dbReference>
<accession>A0A162NN65</accession>
<evidence type="ECO:0000313" key="3">
    <source>
        <dbReference type="EMBL" id="KZL86129.1"/>
    </source>
</evidence>